<dbReference type="PRINTS" id="PR00723">
    <property type="entry name" value="SUBTILISIN"/>
</dbReference>
<feature type="domain" description="Inhibitor I9" evidence="19">
    <location>
        <begin position="31"/>
        <end position="115"/>
    </location>
</feature>
<dbReference type="InterPro" id="IPR003137">
    <property type="entry name" value="PA_domain"/>
</dbReference>
<dbReference type="Gene3D" id="2.60.40.2310">
    <property type="match status" value="1"/>
</dbReference>
<evidence type="ECO:0000256" key="13">
    <source>
        <dbReference type="ARBA" id="ARBA00023136"/>
    </source>
</evidence>
<dbReference type="Pfam" id="PF04597">
    <property type="entry name" value="Ribophorin_I"/>
    <property type="match status" value="1"/>
</dbReference>
<name>A0ABQ8H3K4_9ROSI</name>
<feature type="active site" description="Charge relay system" evidence="15">
    <location>
        <position position="151"/>
    </location>
</feature>
<dbReference type="EMBL" id="JAFEMO010000014">
    <property type="protein sequence ID" value="KAH7547893.1"/>
    <property type="molecule type" value="Genomic_DNA"/>
</dbReference>
<dbReference type="SUPFAM" id="SSF52743">
    <property type="entry name" value="Subtilisin-like"/>
    <property type="match status" value="1"/>
</dbReference>
<evidence type="ECO:0000256" key="3">
    <source>
        <dbReference type="ARBA" id="ARBA00004922"/>
    </source>
</evidence>
<keyword evidence="21" id="KW-1185">Reference proteome</keyword>
<feature type="active site" description="Charge relay system" evidence="15">
    <location>
        <position position="227"/>
    </location>
</feature>
<dbReference type="Gene3D" id="3.40.50.200">
    <property type="entry name" value="Peptidase S8/S53 domain"/>
    <property type="match status" value="1"/>
</dbReference>
<dbReference type="InterPro" id="IPR036852">
    <property type="entry name" value="Peptidase_S8/S53_dom_sf"/>
</dbReference>
<dbReference type="InterPro" id="IPR007676">
    <property type="entry name" value="Ribophorin_I"/>
</dbReference>
<comment type="pathway">
    <text evidence="3">Protein modification; protein glycosylation.</text>
</comment>
<evidence type="ECO:0000256" key="6">
    <source>
        <dbReference type="ARBA" id="ARBA00022670"/>
    </source>
</evidence>
<proteinExistence type="inferred from homology"/>
<dbReference type="InterPro" id="IPR010259">
    <property type="entry name" value="S8pro/Inhibitor_I9"/>
</dbReference>
<dbReference type="Gene3D" id="3.50.30.30">
    <property type="match status" value="1"/>
</dbReference>
<dbReference type="Pfam" id="PF00082">
    <property type="entry name" value="Peptidase_S8"/>
    <property type="match status" value="1"/>
</dbReference>
<dbReference type="InterPro" id="IPR015500">
    <property type="entry name" value="Peptidase_S8_subtilisin-rel"/>
</dbReference>
<keyword evidence="10" id="KW-0256">Endoplasmic reticulum</keyword>
<comment type="caution">
    <text evidence="20">The sequence shown here is derived from an EMBL/GenBank/DDBJ whole genome shotgun (WGS) entry which is preliminary data.</text>
</comment>
<dbReference type="CDD" id="cd02120">
    <property type="entry name" value="PA_subtilisin_like"/>
    <property type="match status" value="1"/>
</dbReference>
<dbReference type="InterPro" id="IPR000209">
    <property type="entry name" value="Peptidase_S8/S53_dom"/>
</dbReference>
<evidence type="ECO:0000256" key="9">
    <source>
        <dbReference type="ARBA" id="ARBA00022801"/>
    </source>
</evidence>
<evidence type="ECO:0000256" key="8">
    <source>
        <dbReference type="ARBA" id="ARBA00022729"/>
    </source>
</evidence>
<evidence type="ECO:0000256" key="7">
    <source>
        <dbReference type="ARBA" id="ARBA00022692"/>
    </source>
</evidence>
<keyword evidence="8 16" id="KW-0732">Signal</keyword>
<feature type="signal peptide" evidence="16">
    <location>
        <begin position="1"/>
        <end position="24"/>
    </location>
</feature>
<keyword evidence="7" id="KW-0812">Transmembrane</keyword>
<evidence type="ECO:0000256" key="11">
    <source>
        <dbReference type="ARBA" id="ARBA00022825"/>
    </source>
</evidence>
<evidence type="ECO:0000259" key="18">
    <source>
        <dbReference type="Pfam" id="PF02225"/>
    </source>
</evidence>
<reference evidence="20 21" key="1">
    <citation type="submission" date="2021-02" db="EMBL/GenBank/DDBJ databases">
        <title>Plant Genome Project.</title>
        <authorList>
            <person name="Zhang R.-G."/>
        </authorList>
    </citation>
    <scope>NUCLEOTIDE SEQUENCE [LARGE SCALE GENOMIC DNA]</scope>
    <source>
        <tissue evidence="20">Leaves</tissue>
    </source>
</reference>
<evidence type="ECO:0000259" key="19">
    <source>
        <dbReference type="Pfam" id="PF05922"/>
    </source>
</evidence>
<dbReference type="InterPro" id="IPR045051">
    <property type="entry name" value="SBT"/>
</dbReference>
<keyword evidence="14" id="KW-0325">Glycoprotein</keyword>
<feature type="active site" description="Charge relay system" evidence="15">
    <location>
        <position position="554"/>
    </location>
</feature>
<dbReference type="Pfam" id="PF05922">
    <property type="entry name" value="Inhibitor_I9"/>
    <property type="match status" value="1"/>
</dbReference>
<organism evidence="20 21">
    <name type="scientific">Xanthoceras sorbifolium</name>
    <dbReference type="NCBI Taxonomy" id="99658"/>
    <lineage>
        <taxon>Eukaryota</taxon>
        <taxon>Viridiplantae</taxon>
        <taxon>Streptophyta</taxon>
        <taxon>Embryophyta</taxon>
        <taxon>Tracheophyta</taxon>
        <taxon>Spermatophyta</taxon>
        <taxon>Magnoliopsida</taxon>
        <taxon>eudicotyledons</taxon>
        <taxon>Gunneridae</taxon>
        <taxon>Pentapetalae</taxon>
        <taxon>rosids</taxon>
        <taxon>malvids</taxon>
        <taxon>Sapindales</taxon>
        <taxon>Sapindaceae</taxon>
        <taxon>Xanthoceroideae</taxon>
        <taxon>Xanthoceras</taxon>
    </lineage>
</organism>
<evidence type="ECO:0000259" key="17">
    <source>
        <dbReference type="Pfam" id="PF00082"/>
    </source>
</evidence>
<comment type="function">
    <text evidence="1">Subunit of the oligosaccharyl transferase (OST) complex that catalyzes the initial transfer of a defined glycan (Glc(3)Man(9)GlcNAc(2) in eukaryotes) from the lipid carrier dolichol-pyrophosphate to an asparagine residue within an Asn-X-Ser/Thr consensus motif in nascent polypeptide chains, the first step in protein N-glycosylation. N-glycosylation occurs cotranslationally and the complex associates with the Sec61 complex at the channel-forming translocon complex that mediates protein translocation across the endoplasmic reticulum (ER). All subunits are required for a maximal enzyme activity.</text>
</comment>
<dbReference type="SUPFAM" id="SSF54897">
    <property type="entry name" value="Protease propeptides/inhibitors"/>
    <property type="match status" value="1"/>
</dbReference>
<evidence type="ECO:0000313" key="20">
    <source>
        <dbReference type="EMBL" id="KAH7547893.1"/>
    </source>
</evidence>
<dbReference type="InterPro" id="IPR034197">
    <property type="entry name" value="Peptidases_S8_3"/>
</dbReference>
<accession>A0ABQ8H3K4</accession>
<gene>
    <name evidence="20" type="ORF">JRO89_XS14G0033600</name>
</gene>
<dbReference type="Pfam" id="PF02225">
    <property type="entry name" value="PA"/>
    <property type="match status" value="1"/>
</dbReference>
<evidence type="ECO:0000313" key="21">
    <source>
        <dbReference type="Proteomes" id="UP000827721"/>
    </source>
</evidence>
<evidence type="ECO:0000256" key="14">
    <source>
        <dbReference type="ARBA" id="ARBA00023180"/>
    </source>
</evidence>
<evidence type="ECO:0000256" key="10">
    <source>
        <dbReference type="ARBA" id="ARBA00022824"/>
    </source>
</evidence>
<comment type="similarity">
    <text evidence="5 15">Belongs to the peptidase S8 family.</text>
</comment>
<dbReference type="Proteomes" id="UP000827721">
    <property type="component" value="Unassembled WGS sequence"/>
</dbReference>
<protein>
    <recommendedName>
        <fullName evidence="22">Dolichyl-diphosphooligosaccharide--protein glycosyltransferase subunit 1</fullName>
    </recommendedName>
</protein>
<evidence type="ECO:0000256" key="16">
    <source>
        <dbReference type="SAM" id="SignalP"/>
    </source>
</evidence>
<dbReference type="PROSITE" id="PS00138">
    <property type="entry name" value="SUBTILASE_SER"/>
    <property type="match status" value="1"/>
</dbReference>
<feature type="chain" id="PRO_5046851542" description="Dolichyl-diphosphooligosaccharide--protein glycosyltransferase subunit 1" evidence="16">
    <location>
        <begin position="25"/>
        <end position="1196"/>
    </location>
</feature>
<evidence type="ECO:0000256" key="4">
    <source>
        <dbReference type="ARBA" id="ARBA00008905"/>
    </source>
</evidence>
<feature type="domain" description="Peptidase S8/S53" evidence="17">
    <location>
        <begin position="142"/>
        <end position="595"/>
    </location>
</feature>
<keyword evidence="6 15" id="KW-0645">Protease</keyword>
<dbReference type="InterPro" id="IPR037045">
    <property type="entry name" value="S8pro/Inhibitor_I9_sf"/>
</dbReference>
<dbReference type="Gene3D" id="3.30.70.80">
    <property type="entry name" value="Peptidase S8 propeptide/proteinase inhibitor I9"/>
    <property type="match status" value="1"/>
</dbReference>
<evidence type="ECO:0000256" key="15">
    <source>
        <dbReference type="PROSITE-ProRule" id="PRU01240"/>
    </source>
</evidence>
<keyword evidence="9 15" id="KW-0378">Hydrolase</keyword>
<evidence type="ECO:0008006" key="22">
    <source>
        <dbReference type="Google" id="ProtNLM"/>
    </source>
</evidence>
<feature type="domain" description="PA" evidence="18">
    <location>
        <begin position="387"/>
        <end position="468"/>
    </location>
</feature>
<keyword evidence="12" id="KW-1133">Transmembrane helix</keyword>
<dbReference type="PANTHER" id="PTHR10795">
    <property type="entry name" value="PROPROTEIN CONVERTASE SUBTILISIN/KEXIN"/>
    <property type="match status" value="1"/>
</dbReference>
<sequence>MALLLTPPSLTIFLSLNLFLSCLAIGHGGQVFIVQVQNDIKPSEFSHVEDWYKSILKSVVMSPNSFQAKDNKEIIHVYKTVFHGFSTSLTSQQVQQLKKRPEIIGVMPDQTLQLQITRSPQFLGLRPGSKTTNDLLKLSDFGSNVTIGLLDTGIWPERESFNDEGLDPIPSHWKGVCDGGGNFSTSLCNKKLIGVRYFNQGYQKGNQHVSNVIDNDDKPSARDTIGHGTHTTSTAAGRSVNNASLLDYAQGVAVGMAEKARVAVYKVCWGLGCSTADILAAIDKAVEDGVDIISISLGTHFAEPYQTDAIAIGSFGAMEKGVLVSCAAGNSGFDEGTVVNVAPWITTVGASTIDRAFLTDLVLEDGTVITGSSLYKGKPFSNTTYFPLFYGHEPNYCEPGSLDKELVSGKIVVCDRGGLVLRAEKGLVVREAGGVGLVVANTPDLGEGITADAHLIPGLAITASAREKLLNYINSTENPQATMVFHGTQLGFKPAPVVASFSSRGPNPISNYFVKPDVIAPGVNILAAWPDNVPPTGLDKDPRRTKFNIMSGTSMSCPHVSGLAALLKGAHPDWSPAMIKSALVTTAYTHDHDGNPLLDEKDLKETNVWGMGAGHVDPEKALDPGLVYDLTGEDYLGFLCATKMSPKDIKMIARRSVNCSTSKIENPWDLNYPNIGVDFDNASSESSNSEVLVTRTVTHVSDDVAASYTVSITSPKDVTVTVDPETLVFKEKGEKQSYRVRIQTNKKRKLLQNKNDNEFGRLVWTDGKHQIDLSSHIVKVFLTLKVENTGEAAASDILLAFPPTQIQHLAFIEALATTGKRKKKTYVHLDVKPTELPDAPNGTKYFTISLLNPLKLGDSATLEVLYIFTHSLEPFPVEISQSESQLVYYRDSALILSPYRIKQQITFIKTPSNKVESFTRVEPTNRAGAELKYGPFEDQPTYSFAPIIVHFENNNPFAVVEELVREVEISHWGSLQITEHYNLVHGGARHKGVFSRVDYQSRSYSGVYSFKQLLARLPPKVHSVYYRDEIGNISSSHLRTDSRKSELEIEPRYPLFGGWKATFVIGYGLPLQDFLFESSDGRRYLNFTFGCPLVETVVDKLTIKVVLPEGSKDPSAVVPFPVEQHLETKYSYLDVVGRTVVVLEKKNAVPVHNTPFQLTYTWIFLYASDQHCGGISQRYLMQLCGNGNAHMNTFPL</sequence>
<evidence type="ECO:0000256" key="1">
    <source>
        <dbReference type="ARBA" id="ARBA00002791"/>
    </source>
</evidence>
<evidence type="ECO:0000256" key="12">
    <source>
        <dbReference type="ARBA" id="ARBA00022989"/>
    </source>
</evidence>
<comment type="similarity">
    <text evidence="4">Belongs to the OST1 family.</text>
</comment>
<evidence type="ECO:0000256" key="2">
    <source>
        <dbReference type="ARBA" id="ARBA00004115"/>
    </source>
</evidence>
<evidence type="ECO:0000256" key="5">
    <source>
        <dbReference type="ARBA" id="ARBA00011073"/>
    </source>
</evidence>
<comment type="subcellular location">
    <subcellularLocation>
        <location evidence="2">Endoplasmic reticulum membrane</location>
        <topology evidence="2">Single-pass type I membrane protein</topology>
    </subcellularLocation>
</comment>
<dbReference type="CDD" id="cd04852">
    <property type="entry name" value="Peptidases_S8_3"/>
    <property type="match status" value="1"/>
</dbReference>
<keyword evidence="11 15" id="KW-0720">Serine protease</keyword>
<dbReference type="InterPro" id="IPR023828">
    <property type="entry name" value="Peptidase_S8_Ser-AS"/>
</dbReference>
<keyword evidence="13" id="KW-0472">Membrane</keyword>
<dbReference type="PROSITE" id="PS51892">
    <property type="entry name" value="SUBTILASE"/>
    <property type="match status" value="1"/>
</dbReference>